<protein>
    <recommendedName>
        <fullName evidence="3">Lysophospholipase L1</fullName>
    </recommendedName>
</protein>
<reference evidence="2" key="1">
    <citation type="journal article" date="2019" name="Int. J. Syst. Evol. Microbiol.">
        <title>The Global Catalogue of Microorganisms (GCM) 10K type strain sequencing project: providing services to taxonomists for standard genome sequencing and annotation.</title>
        <authorList>
            <consortium name="The Broad Institute Genomics Platform"/>
            <consortium name="The Broad Institute Genome Sequencing Center for Infectious Disease"/>
            <person name="Wu L."/>
            <person name="Ma J."/>
        </authorList>
    </citation>
    <scope>NUCLEOTIDE SEQUENCE [LARGE SCALE GENOMIC DNA]</scope>
    <source>
        <strain evidence="2">CGMCC 1.16031</strain>
    </source>
</reference>
<sequence>MSYARTLPAYTTNQWQNPKGYNILLEGDSWADIPVFTSNLGWSLALALKDKINLCNISHSGDLMDELIQGPQWRRLKKAIGNRNYKFDLLILSAGGNDILLKKVDGQTNIERLLKSASGNEPNAYINQGVCNEIMQLLVDQYRIVLDYCQSANPDLKVATHCYDFIYPRNKATLAVIVKVAGPWVWPAMNGKGITEPAMQRKIMKILLGEFRSKMLELTQQYANFHLFDTQGVLPELQQWQDDIDNWHDEIHPNSDGFRKLVEQCLKPQIENWIAQQD</sequence>
<organism evidence="1 2">
    <name type="scientific">Pseudobowmanella zhangzhouensis</name>
    <dbReference type="NCBI Taxonomy" id="1537679"/>
    <lineage>
        <taxon>Bacteria</taxon>
        <taxon>Pseudomonadati</taxon>
        <taxon>Pseudomonadota</taxon>
        <taxon>Gammaproteobacteria</taxon>
        <taxon>Alteromonadales</taxon>
        <taxon>Alteromonadaceae</taxon>
    </lineage>
</organism>
<dbReference type="InterPro" id="IPR036514">
    <property type="entry name" value="SGNH_hydro_sf"/>
</dbReference>
<dbReference type="Proteomes" id="UP001596364">
    <property type="component" value="Unassembled WGS sequence"/>
</dbReference>
<comment type="caution">
    <text evidence="1">The sequence shown here is derived from an EMBL/GenBank/DDBJ whole genome shotgun (WGS) entry which is preliminary data.</text>
</comment>
<evidence type="ECO:0008006" key="3">
    <source>
        <dbReference type="Google" id="ProtNLM"/>
    </source>
</evidence>
<dbReference type="RefSeq" id="WP_131256987.1">
    <property type="nucleotide sequence ID" value="NZ_JBHSUS010000001.1"/>
</dbReference>
<accession>A0ABW1XLF8</accession>
<proteinExistence type="predicted"/>
<dbReference type="EMBL" id="JBHSUS010000001">
    <property type="protein sequence ID" value="MFC6440103.1"/>
    <property type="molecule type" value="Genomic_DNA"/>
</dbReference>
<evidence type="ECO:0000313" key="1">
    <source>
        <dbReference type="EMBL" id="MFC6440103.1"/>
    </source>
</evidence>
<name>A0ABW1XLF8_9ALTE</name>
<dbReference type="CDD" id="cd00229">
    <property type="entry name" value="SGNH_hydrolase"/>
    <property type="match status" value="1"/>
</dbReference>
<dbReference type="SUPFAM" id="SSF52266">
    <property type="entry name" value="SGNH hydrolase"/>
    <property type="match status" value="1"/>
</dbReference>
<gene>
    <name evidence="1" type="ORF">ACFP85_08090</name>
</gene>
<evidence type="ECO:0000313" key="2">
    <source>
        <dbReference type="Proteomes" id="UP001596364"/>
    </source>
</evidence>
<keyword evidence="2" id="KW-1185">Reference proteome</keyword>
<dbReference type="Gene3D" id="3.40.50.1110">
    <property type="entry name" value="SGNH hydrolase"/>
    <property type="match status" value="1"/>
</dbReference>